<evidence type="ECO:0000313" key="2">
    <source>
        <dbReference type="Proteomes" id="UP000027265"/>
    </source>
</evidence>
<protein>
    <submittedName>
        <fullName evidence="1">Uncharacterized protein</fullName>
    </submittedName>
</protein>
<organism evidence="1 2">
    <name type="scientific">Jaapia argillacea MUCL 33604</name>
    <dbReference type="NCBI Taxonomy" id="933084"/>
    <lineage>
        <taxon>Eukaryota</taxon>
        <taxon>Fungi</taxon>
        <taxon>Dikarya</taxon>
        <taxon>Basidiomycota</taxon>
        <taxon>Agaricomycotina</taxon>
        <taxon>Agaricomycetes</taxon>
        <taxon>Agaricomycetidae</taxon>
        <taxon>Jaapiales</taxon>
        <taxon>Jaapiaceae</taxon>
        <taxon>Jaapia</taxon>
    </lineage>
</organism>
<sequence length="260" mass="29156">MPSILCGGPPEVLSLYLSSPLPLPVLESLKSDFALGAHDQYNPLVKLVVSDRTDLYGCSAEDVMRRLQDEAGSAGEDPGNVPPFLLADEETGEEGSVIYVERWATRDDFADGDLVEGEDWPEDEEGPLPFTIKLRVYMHYAPVLWANISICNIEIPEFYEYPFDPSAPLPPPTDGGCDWRKEPPGHAYVCASPASYEVSEDPEYTSQFMPRPENVYRLKPEVAERLNLVPHWAVGWDSRREVPEGSKEFAQEWKWEGCSC</sequence>
<dbReference type="AlphaFoldDB" id="A0A067PD27"/>
<dbReference type="InParanoid" id="A0A067PD27"/>
<name>A0A067PD27_9AGAM</name>
<proteinExistence type="predicted"/>
<dbReference type="Proteomes" id="UP000027265">
    <property type="component" value="Unassembled WGS sequence"/>
</dbReference>
<gene>
    <name evidence="1" type="ORF">JAAARDRAFT_39800</name>
</gene>
<dbReference type="EMBL" id="KL197737">
    <property type="protein sequence ID" value="KDQ52818.1"/>
    <property type="molecule type" value="Genomic_DNA"/>
</dbReference>
<reference evidence="2" key="1">
    <citation type="journal article" date="2014" name="Proc. Natl. Acad. Sci. U.S.A.">
        <title>Extensive sampling of basidiomycete genomes demonstrates inadequacy of the white-rot/brown-rot paradigm for wood decay fungi.</title>
        <authorList>
            <person name="Riley R."/>
            <person name="Salamov A.A."/>
            <person name="Brown D.W."/>
            <person name="Nagy L.G."/>
            <person name="Floudas D."/>
            <person name="Held B.W."/>
            <person name="Levasseur A."/>
            <person name="Lombard V."/>
            <person name="Morin E."/>
            <person name="Otillar R."/>
            <person name="Lindquist E.A."/>
            <person name="Sun H."/>
            <person name="LaButti K.M."/>
            <person name="Schmutz J."/>
            <person name="Jabbour D."/>
            <person name="Luo H."/>
            <person name="Baker S.E."/>
            <person name="Pisabarro A.G."/>
            <person name="Walton J.D."/>
            <person name="Blanchette R.A."/>
            <person name="Henrissat B."/>
            <person name="Martin F."/>
            <person name="Cullen D."/>
            <person name="Hibbett D.S."/>
            <person name="Grigoriev I.V."/>
        </authorList>
    </citation>
    <scope>NUCLEOTIDE SEQUENCE [LARGE SCALE GENOMIC DNA]</scope>
    <source>
        <strain evidence="2">MUCL 33604</strain>
    </source>
</reference>
<dbReference type="HOGENOM" id="CLU_1098595_0_0_1"/>
<evidence type="ECO:0000313" key="1">
    <source>
        <dbReference type="EMBL" id="KDQ52818.1"/>
    </source>
</evidence>
<accession>A0A067PD27</accession>
<keyword evidence="2" id="KW-1185">Reference proteome</keyword>
<dbReference type="OrthoDB" id="3193243at2759"/>